<protein>
    <recommendedName>
        <fullName evidence="6">Fe2OG dioxygenase domain-containing protein</fullName>
    </recommendedName>
</protein>
<evidence type="ECO:0000256" key="2">
    <source>
        <dbReference type="ARBA" id="ARBA00022723"/>
    </source>
</evidence>
<dbReference type="InterPro" id="IPR005123">
    <property type="entry name" value="Oxoglu/Fe-dep_dioxygenase_dom"/>
</dbReference>
<comment type="caution">
    <text evidence="7">The sequence shown here is derived from an EMBL/GenBank/DDBJ whole genome shotgun (WGS) entry which is preliminary data.</text>
</comment>
<dbReference type="EMBL" id="VFLP01000049">
    <property type="protein sequence ID" value="TRX91025.1"/>
    <property type="molecule type" value="Genomic_DNA"/>
</dbReference>
<dbReference type="Gene3D" id="2.60.120.330">
    <property type="entry name" value="B-lactam Antibiotic, Isopenicillin N Synthase, Chain"/>
    <property type="match status" value="1"/>
</dbReference>
<dbReference type="PROSITE" id="PS51471">
    <property type="entry name" value="FE2OG_OXY"/>
    <property type="match status" value="1"/>
</dbReference>
<dbReference type="InterPro" id="IPR044861">
    <property type="entry name" value="IPNS-like_FE2OG_OXY"/>
</dbReference>
<gene>
    <name evidence="7" type="ORF">FHL15_008007</name>
</gene>
<dbReference type="InterPro" id="IPR026992">
    <property type="entry name" value="DIOX_N"/>
</dbReference>
<evidence type="ECO:0000256" key="4">
    <source>
        <dbReference type="ARBA" id="ARBA00023004"/>
    </source>
</evidence>
<comment type="similarity">
    <text evidence="1 5">Belongs to the iron/ascorbate-dependent oxidoreductase family.</text>
</comment>
<dbReference type="SUPFAM" id="SSF51197">
    <property type="entry name" value="Clavaminate synthase-like"/>
    <property type="match status" value="1"/>
</dbReference>
<keyword evidence="8" id="KW-1185">Reference proteome</keyword>
<evidence type="ECO:0000256" key="5">
    <source>
        <dbReference type="RuleBase" id="RU003682"/>
    </source>
</evidence>
<dbReference type="InterPro" id="IPR027443">
    <property type="entry name" value="IPNS-like_sf"/>
</dbReference>
<dbReference type="Proteomes" id="UP000319160">
    <property type="component" value="Unassembled WGS sequence"/>
</dbReference>
<reference evidence="8" key="1">
    <citation type="submission" date="2019-06" db="EMBL/GenBank/DDBJ databases">
        <title>Draft genome sequence of the griseofulvin-producing fungus Xylaria cubensis strain G536.</title>
        <authorList>
            <person name="Mead M.E."/>
            <person name="Raja H.A."/>
            <person name="Steenwyk J.L."/>
            <person name="Knowles S.L."/>
            <person name="Oberlies N.H."/>
            <person name="Rokas A."/>
        </authorList>
    </citation>
    <scope>NUCLEOTIDE SEQUENCE [LARGE SCALE GENOMIC DNA]</scope>
    <source>
        <strain evidence="8">G536</strain>
    </source>
</reference>
<keyword evidence="4 5" id="KW-0408">Iron</keyword>
<dbReference type="PANTHER" id="PTHR10209">
    <property type="entry name" value="OXIDOREDUCTASE, 2OG-FE II OXYGENASE FAMILY PROTEIN"/>
    <property type="match status" value="1"/>
</dbReference>
<sequence>MVGGTDIQLARLRPKSDQLEHQKNNLIQIEQVEELNICSSRNMIPTLDLSHFTAGNDQQRRQFADGLLAGLIDTGFVKIINHGFEKERLDESKKFFNQPVEEKNKVANEPGPKPVRGYSAKSVEYVSRLVDDKTSKPITDSKEHFDLGSAHDTEFPNQWPQSPELDGFRPFMETLHEKGNGICLTLLKALEISLGLRPGSLEERSIPNAADLRLTHYPEISIKDMRSGHTSRIAPHSDWGIITLLFQDGTGGLEVADRSRPGQFIPVEPDDTTEMIVNAGDTLMRWTNGRVVAGIHQVTIPDALKKMDEIILPERYSVAHLFKAQRQVSIAPLSQFITAEEPAKYPDMSALQYHRQVQNLLFT</sequence>
<dbReference type="GO" id="GO:0046872">
    <property type="term" value="F:metal ion binding"/>
    <property type="evidence" value="ECO:0007669"/>
    <property type="project" value="UniProtKB-KW"/>
</dbReference>
<evidence type="ECO:0000256" key="1">
    <source>
        <dbReference type="ARBA" id="ARBA00008056"/>
    </source>
</evidence>
<evidence type="ECO:0000313" key="7">
    <source>
        <dbReference type="EMBL" id="TRX91025.1"/>
    </source>
</evidence>
<keyword evidence="3 5" id="KW-0560">Oxidoreductase</keyword>
<accession>A0A553HSV6</accession>
<dbReference type="STRING" id="2512241.A0A553HSV6"/>
<name>A0A553HSV6_9PEZI</name>
<evidence type="ECO:0000313" key="8">
    <source>
        <dbReference type="Proteomes" id="UP000319160"/>
    </source>
</evidence>
<dbReference type="Pfam" id="PF03171">
    <property type="entry name" value="2OG-FeII_Oxy"/>
    <property type="match status" value="1"/>
</dbReference>
<evidence type="ECO:0000259" key="6">
    <source>
        <dbReference type="PROSITE" id="PS51471"/>
    </source>
</evidence>
<keyword evidence="2 5" id="KW-0479">Metal-binding</keyword>
<dbReference type="Pfam" id="PF14226">
    <property type="entry name" value="DIOX_N"/>
    <property type="match status" value="1"/>
</dbReference>
<dbReference type="GO" id="GO:0044283">
    <property type="term" value="P:small molecule biosynthetic process"/>
    <property type="evidence" value="ECO:0007669"/>
    <property type="project" value="UniProtKB-ARBA"/>
</dbReference>
<evidence type="ECO:0000256" key="3">
    <source>
        <dbReference type="ARBA" id="ARBA00023002"/>
    </source>
</evidence>
<proteinExistence type="inferred from homology"/>
<organism evidence="7 8">
    <name type="scientific">Xylaria flabelliformis</name>
    <dbReference type="NCBI Taxonomy" id="2512241"/>
    <lineage>
        <taxon>Eukaryota</taxon>
        <taxon>Fungi</taxon>
        <taxon>Dikarya</taxon>
        <taxon>Ascomycota</taxon>
        <taxon>Pezizomycotina</taxon>
        <taxon>Sordariomycetes</taxon>
        <taxon>Xylariomycetidae</taxon>
        <taxon>Xylariales</taxon>
        <taxon>Xylariaceae</taxon>
        <taxon>Xylaria</taxon>
    </lineage>
</organism>
<dbReference type="GO" id="GO:0016491">
    <property type="term" value="F:oxidoreductase activity"/>
    <property type="evidence" value="ECO:0007669"/>
    <property type="project" value="UniProtKB-KW"/>
</dbReference>
<feature type="domain" description="Fe2OG dioxygenase" evidence="6">
    <location>
        <begin position="208"/>
        <end position="329"/>
    </location>
</feature>
<dbReference type="AlphaFoldDB" id="A0A553HSV6"/>
<dbReference type="PANTHER" id="PTHR10209:SF881">
    <property type="entry name" value="FI07970P-RELATED"/>
    <property type="match status" value="1"/>
</dbReference>
<dbReference type="OrthoDB" id="288590at2759"/>